<organism evidence="13">
    <name type="scientific">marine sediment metagenome</name>
    <dbReference type="NCBI Taxonomy" id="412755"/>
    <lineage>
        <taxon>unclassified sequences</taxon>
        <taxon>metagenomes</taxon>
        <taxon>ecological metagenomes</taxon>
    </lineage>
</organism>
<evidence type="ECO:0000256" key="4">
    <source>
        <dbReference type="ARBA" id="ARBA00011738"/>
    </source>
</evidence>
<evidence type="ECO:0000256" key="9">
    <source>
        <dbReference type="ARBA" id="ARBA00023237"/>
    </source>
</evidence>
<dbReference type="GO" id="GO:0006950">
    <property type="term" value="P:response to stress"/>
    <property type="evidence" value="ECO:0007669"/>
    <property type="project" value="UniProtKB-ARBA"/>
</dbReference>
<keyword evidence="6" id="KW-0446">Lipid-binding</keyword>
<dbReference type="InterPro" id="IPR002446">
    <property type="entry name" value="Lipocalin_bac"/>
</dbReference>
<evidence type="ECO:0000256" key="6">
    <source>
        <dbReference type="ARBA" id="ARBA00023121"/>
    </source>
</evidence>
<keyword evidence="9" id="KW-0998">Cell outer membrane</keyword>
<dbReference type="InterPro" id="IPR012674">
    <property type="entry name" value="Calycin"/>
</dbReference>
<comment type="similarity">
    <text evidence="3 11">Belongs to the calycin superfamily. Lipocalin family.</text>
</comment>
<reference evidence="13" key="1">
    <citation type="journal article" date="2015" name="Nature">
        <title>Complex archaea that bridge the gap between prokaryotes and eukaryotes.</title>
        <authorList>
            <person name="Spang A."/>
            <person name="Saw J.H."/>
            <person name="Jorgensen S.L."/>
            <person name="Zaremba-Niedzwiedzka K."/>
            <person name="Martijn J."/>
            <person name="Lind A.E."/>
            <person name="van Eijk R."/>
            <person name="Schleper C."/>
            <person name="Guy L."/>
            <person name="Ettema T.J."/>
        </authorList>
    </citation>
    <scope>NUCLEOTIDE SEQUENCE</scope>
</reference>
<dbReference type="InterPro" id="IPR022271">
    <property type="entry name" value="Lipocalin_ApoD"/>
</dbReference>
<evidence type="ECO:0000259" key="12">
    <source>
        <dbReference type="Pfam" id="PF08212"/>
    </source>
</evidence>
<keyword evidence="10" id="KW-0449">Lipoprotein</keyword>
<feature type="domain" description="Lipocalin/cytosolic fatty-acid binding" evidence="12">
    <location>
        <begin position="40"/>
        <end position="181"/>
    </location>
</feature>
<comment type="subcellular location">
    <subcellularLocation>
        <location evidence="1">Cell outer membrane</location>
    </subcellularLocation>
    <subcellularLocation>
        <location evidence="2">Membrane</location>
        <topology evidence="2">Lipid-anchor</topology>
    </subcellularLocation>
</comment>
<dbReference type="GO" id="GO:0009279">
    <property type="term" value="C:cell outer membrane"/>
    <property type="evidence" value="ECO:0007669"/>
    <property type="project" value="UniProtKB-SubCell"/>
</dbReference>
<dbReference type="CDD" id="cd19438">
    <property type="entry name" value="lipocalin_Blc-like"/>
    <property type="match status" value="1"/>
</dbReference>
<evidence type="ECO:0000256" key="2">
    <source>
        <dbReference type="ARBA" id="ARBA00004635"/>
    </source>
</evidence>
<protein>
    <recommendedName>
        <fullName evidence="12">Lipocalin/cytosolic fatty-acid binding domain-containing protein</fullName>
    </recommendedName>
</protein>
<gene>
    <name evidence="13" type="ORF">LCGC14_0003190</name>
</gene>
<proteinExistence type="inferred from homology"/>
<evidence type="ECO:0000256" key="1">
    <source>
        <dbReference type="ARBA" id="ARBA00004442"/>
    </source>
</evidence>
<evidence type="ECO:0000256" key="8">
    <source>
        <dbReference type="ARBA" id="ARBA00023139"/>
    </source>
</evidence>
<sequence>MNTIFKASIFGRLLTAVLLAGTLAACSSSPPDGLTVVDGFDINRYTGRWYEIARLDHRFERGLSNVTAEYELRDDNSVSVLNRGYNDEEQQWEEADGRAKFVGDPDQGSLKVSFFGPFYGGYHIIALDKTDYQWAMISGPSRDYLWILAREPVLDDAVYQSLTDQARSSGFAMDELIVVDQQRHLP</sequence>
<dbReference type="InterPro" id="IPR047202">
    <property type="entry name" value="Lipocalin_Blc-like_dom"/>
</dbReference>
<dbReference type="Gene3D" id="2.40.128.20">
    <property type="match status" value="1"/>
</dbReference>
<dbReference type="Pfam" id="PF08212">
    <property type="entry name" value="Lipocalin_2"/>
    <property type="match status" value="1"/>
</dbReference>
<evidence type="ECO:0000256" key="7">
    <source>
        <dbReference type="ARBA" id="ARBA00023136"/>
    </source>
</evidence>
<dbReference type="PANTHER" id="PTHR10612:SF34">
    <property type="entry name" value="APOLIPOPROTEIN D"/>
    <property type="match status" value="1"/>
</dbReference>
<evidence type="ECO:0000313" key="13">
    <source>
        <dbReference type="EMBL" id="KKO12309.1"/>
    </source>
</evidence>
<accession>A0A0F9Z524</accession>
<keyword evidence="8" id="KW-0564">Palmitate</keyword>
<dbReference type="EMBL" id="LAZR01000001">
    <property type="protein sequence ID" value="KKO12309.1"/>
    <property type="molecule type" value="Genomic_DNA"/>
</dbReference>
<dbReference type="PROSITE" id="PS00213">
    <property type="entry name" value="LIPOCALIN"/>
    <property type="match status" value="1"/>
</dbReference>
<dbReference type="InterPro" id="IPR022272">
    <property type="entry name" value="Lipocalin_CS"/>
</dbReference>
<keyword evidence="5" id="KW-0732">Signal</keyword>
<name>A0A0F9Z524_9ZZZZ</name>
<dbReference type="InterPro" id="IPR000566">
    <property type="entry name" value="Lipocln_cytosolic_FA-bd_dom"/>
</dbReference>
<comment type="caution">
    <text evidence="13">The sequence shown here is derived from an EMBL/GenBank/DDBJ whole genome shotgun (WGS) entry which is preliminary data.</text>
</comment>
<dbReference type="GO" id="GO:0008289">
    <property type="term" value="F:lipid binding"/>
    <property type="evidence" value="ECO:0007669"/>
    <property type="project" value="UniProtKB-KW"/>
</dbReference>
<keyword evidence="7" id="KW-0472">Membrane</keyword>
<dbReference type="PROSITE" id="PS51257">
    <property type="entry name" value="PROKAR_LIPOPROTEIN"/>
    <property type="match status" value="1"/>
</dbReference>
<evidence type="ECO:0000256" key="5">
    <source>
        <dbReference type="ARBA" id="ARBA00022729"/>
    </source>
</evidence>
<dbReference type="FunFam" id="2.40.128.20:FF:000002">
    <property type="entry name" value="Outer membrane lipoprotein Blc"/>
    <property type="match status" value="1"/>
</dbReference>
<dbReference type="SUPFAM" id="SSF50814">
    <property type="entry name" value="Lipocalins"/>
    <property type="match status" value="1"/>
</dbReference>
<evidence type="ECO:0000256" key="11">
    <source>
        <dbReference type="PIRNR" id="PIRNR036893"/>
    </source>
</evidence>
<dbReference type="AlphaFoldDB" id="A0A0F9Z524"/>
<evidence type="ECO:0000256" key="3">
    <source>
        <dbReference type="ARBA" id="ARBA00006889"/>
    </source>
</evidence>
<dbReference type="PANTHER" id="PTHR10612">
    <property type="entry name" value="APOLIPOPROTEIN D"/>
    <property type="match status" value="1"/>
</dbReference>
<dbReference type="PRINTS" id="PR01171">
    <property type="entry name" value="BCTLIPOCALIN"/>
</dbReference>
<dbReference type="PIRSF" id="PIRSF036893">
    <property type="entry name" value="Lipocalin_ApoD"/>
    <property type="match status" value="1"/>
</dbReference>
<evidence type="ECO:0000256" key="10">
    <source>
        <dbReference type="ARBA" id="ARBA00023288"/>
    </source>
</evidence>
<comment type="subunit">
    <text evidence="4">Homodimer.</text>
</comment>